<evidence type="ECO:0000256" key="4">
    <source>
        <dbReference type="ARBA" id="ARBA00023235"/>
    </source>
</evidence>
<feature type="active site" description="Nucleophile" evidence="5">
    <location>
        <position position="41"/>
    </location>
</feature>
<dbReference type="Gene3D" id="3.30.2350.10">
    <property type="entry name" value="Pseudouridine synthase"/>
    <property type="match status" value="1"/>
</dbReference>
<evidence type="ECO:0000259" key="6">
    <source>
        <dbReference type="Pfam" id="PF01509"/>
    </source>
</evidence>
<dbReference type="EMBL" id="JAYKOT010000003">
    <property type="protein sequence ID" value="MEB3429629.1"/>
    <property type="molecule type" value="Genomic_DNA"/>
</dbReference>
<dbReference type="InterPro" id="IPR014780">
    <property type="entry name" value="tRNA_psdUridine_synth_TruB"/>
</dbReference>
<comment type="similarity">
    <text evidence="2 5">Belongs to the pseudouridine synthase TruB family. Type 1 subfamily.</text>
</comment>
<dbReference type="CDD" id="cd02573">
    <property type="entry name" value="PseudoU_synth_EcTruB"/>
    <property type="match status" value="1"/>
</dbReference>
<feature type="domain" description="tRNA pseudouridylate synthase B C-terminal" evidence="7">
    <location>
        <begin position="174"/>
        <end position="216"/>
    </location>
</feature>
<evidence type="ECO:0000256" key="3">
    <source>
        <dbReference type="ARBA" id="ARBA00022694"/>
    </source>
</evidence>
<dbReference type="GO" id="GO:0031119">
    <property type="term" value="P:tRNA pseudouridine synthesis"/>
    <property type="evidence" value="ECO:0007669"/>
    <property type="project" value="UniProtKB-UniRule"/>
</dbReference>
<dbReference type="RefSeq" id="WP_324619807.1">
    <property type="nucleotide sequence ID" value="NZ_JAYKOT010000003.1"/>
</dbReference>
<dbReference type="InterPro" id="IPR032819">
    <property type="entry name" value="TruB_C"/>
</dbReference>
<gene>
    <name evidence="5 8" type="primary">truB</name>
    <name evidence="8" type="ORF">VLK81_06330</name>
</gene>
<evidence type="ECO:0000256" key="5">
    <source>
        <dbReference type="HAMAP-Rule" id="MF_01080"/>
    </source>
</evidence>
<reference evidence="8 9" key="1">
    <citation type="submission" date="2024-01" db="EMBL/GenBank/DDBJ databases">
        <title>Complete genome sequence of Citroniella saccharovorans strain M6.X9, isolated from human fecal sample.</title>
        <authorList>
            <person name="Cheng G."/>
            <person name="Westerholm M."/>
            <person name="Schnurer A."/>
        </authorList>
    </citation>
    <scope>NUCLEOTIDE SEQUENCE [LARGE SCALE GENOMIC DNA]</scope>
    <source>
        <strain evidence="8 9">DSM 29873</strain>
    </source>
</reference>
<dbReference type="InterPro" id="IPR002501">
    <property type="entry name" value="PsdUridine_synth_N"/>
</dbReference>
<dbReference type="GO" id="GO:1990481">
    <property type="term" value="P:mRNA pseudouridine synthesis"/>
    <property type="evidence" value="ECO:0007669"/>
    <property type="project" value="TreeGrafter"/>
</dbReference>
<proteinExistence type="inferred from homology"/>
<sequence>MKINSGLIILDKPKGISSSKAISILRKTLNLKKMGHGGTLDPDVTGVLPIFLAKSTRLIEYFDSFPKIYKVEATLGIKTDTLDNSGKIIKTSDKIPTILEFENTIDSFIGDIYQTPPMHSAIHYNGRRLYELAREGLTVERKQRKQTIFWIKNFFYKYPLFSFEVSCSRGTYIRTLIDDIGENLKCFASMTKLIRLNTCNMPLENSYSIEDIEKLVDKKDYSFITDPTQYLTNINKLELDFKFKDDIICGREIPLKNINNGLYKLFIDNIFFGIAKVNNNNLKIEKMLYSE</sequence>
<evidence type="ECO:0000313" key="8">
    <source>
        <dbReference type="EMBL" id="MEB3429629.1"/>
    </source>
</evidence>
<protein>
    <recommendedName>
        <fullName evidence="5">tRNA pseudouridine synthase B</fullName>
        <ecNumber evidence="5">5.4.99.25</ecNumber>
    </recommendedName>
    <alternativeName>
        <fullName evidence="5">tRNA pseudouridine(55) synthase</fullName>
        <shortName evidence="5">Psi55 synthase</shortName>
    </alternativeName>
    <alternativeName>
        <fullName evidence="5">tRNA pseudouridylate synthase</fullName>
    </alternativeName>
    <alternativeName>
        <fullName evidence="5">tRNA-uridine isomerase</fullName>
    </alternativeName>
</protein>
<dbReference type="PANTHER" id="PTHR13767:SF2">
    <property type="entry name" value="PSEUDOURIDYLATE SYNTHASE TRUB1"/>
    <property type="match status" value="1"/>
</dbReference>
<keyword evidence="4 5" id="KW-0413">Isomerase</keyword>
<dbReference type="GO" id="GO:0160148">
    <property type="term" value="F:tRNA pseudouridine(55) synthase activity"/>
    <property type="evidence" value="ECO:0007669"/>
    <property type="project" value="UniProtKB-EC"/>
</dbReference>
<keyword evidence="9" id="KW-1185">Reference proteome</keyword>
<dbReference type="Proteomes" id="UP001357733">
    <property type="component" value="Unassembled WGS sequence"/>
</dbReference>
<dbReference type="HAMAP" id="MF_01080">
    <property type="entry name" value="TruB_bact"/>
    <property type="match status" value="1"/>
</dbReference>
<dbReference type="Pfam" id="PF16198">
    <property type="entry name" value="TruB_C_2"/>
    <property type="match status" value="1"/>
</dbReference>
<comment type="caution">
    <text evidence="8">The sequence shown here is derived from an EMBL/GenBank/DDBJ whole genome shotgun (WGS) entry which is preliminary data.</text>
</comment>
<name>A0AAW9MYS3_9FIRM</name>
<comment type="catalytic activity">
    <reaction evidence="1 5">
        <text>uridine(55) in tRNA = pseudouridine(55) in tRNA</text>
        <dbReference type="Rhea" id="RHEA:42532"/>
        <dbReference type="Rhea" id="RHEA-COMP:10101"/>
        <dbReference type="Rhea" id="RHEA-COMP:10102"/>
        <dbReference type="ChEBI" id="CHEBI:65314"/>
        <dbReference type="ChEBI" id="CHEBI:65315"/>
        <dbReference type="EC" id="5.4.99.25"/>
    </reaction>
</comment>
<evidence type="ECO:0000259" key="7">
    <source>
        <dbReference type="Pfam" id="PF16198"/>
    </source>
</evidence>
<feature type="domain" description="Pseudouridine synthase II N-terminal" evidence="6">
    <location>
        <begin position="26"/>
        <end position="173"/>
    </location>
</feature>
<evidence type="ECO:0000256" key="2">
    <source>
        <dbReference type="ARBA" id="ARBA00005642"/>
    </source>
</evidence>
<keyword evidence="3 5" id="KW-0819">tRNA processing</keyword>
<comment type="function">
    <text evidence="5">Responsible for synthesis of pseudouridine from uracil-55 in the psi GC loop of transfer RNAs.</text>
</comment>
<evidence type="ECO:0000256" key="1">
    <source>
        <dbReference type="ARBA" id="ARBA00000385"/>
    </source>
</evidence>
<dbReference type="NCBIfam" id="TIGR00431">
    <property type="entry name" value="TruB"/>
    <property type="match status" value="1"/>
</dbReference>
<dbReference type="GO" id="GO:0003723">
    <property type="term" value="F:RNA binding"/>
    <property type="evidence" value="ECO:0007669"/>
    <property type="project" value="InterPro"/>
</dbReference>
<organism evidence="8 9">
    <name type="scientific">Citroniella saccharovorans</name>
    <dbReference type="NCBI Taxonomy" id="2053367"/>
    <lineage>
        <taxon>Bacteria</taxon>
        <taxon>Bacillati</taxon>
        <taxon>Bacillota</taxon>
        <taxon>Tissierellia</taxon>
        <taxon>Tissierellales</taxon>
        <taxon>Peptoniphilaceae</taxon>
        <taxon>Citroniella</taxon>
    </lineage>
</organism>
<dbReference type="EC" id="5.4.99.25" evidence="5"/>
<dbReference type="AlphaFoldDB" id="A0AAW9MYS3"/>
<dbReference type="PANTHER" id="PTHR13767">
    <property type="entry name" value="TRNA-PSEUDOURIDINE SYNTHASE"/>
    <property type="match status" value="1"/>
</dbReference>
<dbReference type="InterPro" id="IPR020103">
    <property type="entry name" value="PsdUridine_synth_cat_dom_sf"/>
</dbReference>
<accession>A0AAW9MYS3</accession>
<dbReference type="Pfam" id="PF01509">
    <property type="entry name" value="TruB_N"/>
    <property type="match status" value="1"/>
</dbReference>
<evidence type="ECO:0000313" key="9">
    <source>
        <dbReference type="Proteomes" id="UP001357733"/>
    </source>
</evidence>
<dbReference type="SUPFAM" id="SSF55120">
    <property type="entry name" value="Pseudouridine synthase"/>
    <property type="match status" value="1"/>
</dbReference>